<organism evidence="5 6">
    <name type="scientific">Coprinopsis cinerea (strain Okayama-7 / 130 / ATCC MYA-4618 / FGSC 9003)</name>
    <name type="common">Inky cap fungus</name>
    <name type="synonym">Hormographiella aspergillata</name>
    <dbReference type="NCBI Taxonomy" id="240176"/>
    <lineage>
        <taxon>Eukaryota</taxon>
        <taxon>Fungi</taxon>
        <taxon>Dikarya</taxon>
        <taxon>Basidiomycota</taxon>
        <taxon>Agaricomycotina</taxon>
        <taxon>Agaricomycetes</taxon>
        <taxon>Agaricomycetidae</taxon>
        <taxon>Agaricales</taxon>
        <taxon>Agaricineae</taxon>
        <taxon>Psathyrellaceae</taxon>
        <taxon>Coprinopsis</taxon>
    </lineage>
</organism>
<evidence type="ECO:0000313" key="5">
    <source>
        <dbReference type="EMBL" id="EAU84927.1"/>
    </source>
</evidence>
<gene>
    <name evidence="5" type="ORF">CC1G_00446</name>
</gene>
<dbReference type="EMBL" id="AACS02000005">
    <property type="protein sequence ID" value="EAU84927.1"/>
    <property type="molecule type" value="Genomic_DNA"/>
</dbReference>
<dbReference type="InterPro" id="IPR032054">
    <property type="entry name" value="Cdt1_C"/>
</dbReference>
<reference evidence="5 6" key="1">
    <citation type="journal article" date="2010" name="Proc. Natl. Acad. Sci. U.S.A.">
        <title>Insights into evolution of multicellular fungi from the assembled chromosomes of the mushroom Coprinopsis cinerea (Coprinus cinereus).</title>
        <authorList>
            <person name="Stajich J.E."/>
            <person name="Wilke S.K."/>
            <person name="Ahren D."/>
            <person name="Au C.H."/>
            <person name="Birren B.W."/>
            <person name="Borodovsky M."/>
            <person name="Burns C."/>
            <person name="Canback B."/>
            <person name="Casselton L.A."/>
            <person name="Cheng C.K."/>
            <person name="Deng J."/>
            <person name="Dietrich F.S."/>
            <person name="Fargo D.C."/>
            <person name="Farman M.L."/>
            <person name="Gathman A.C."/>
            <person name="Goldberg J."/>
            <person name="Guigo R."/>
            <person name="Hoegger P.J."/>
            <person name="Hooker J.B."/>
            <person name="Huggins A."/>
            <person name="James T.Y."/>
            <person name="Kamada T."/>
            <person name="Kilaru S."/>
            <person name="Kodira C."/>
            <person name="Kues U."/>
            <person name="Kupfer D."/>
            <person name="Kwan H.S."/>
            <person name="Lomsadze A."/>
            <person name="Li W."/>
            <person name="Lilly W.W."/>
            <person name="Ma L.J."/>
            <person name="Mackey A.J."/>
            <person name="Manning G."/>
            <person name="Martin F."/>
            <person name="Muraguchi H."/>
            <person name="Natvig D.O."/>
            <person name="Palmerini H."/>
            <person name="Ramesh M.A."/>
            <person name="Rehmeyer C.J."/>
            <person name="Roe B.A."/>
            <person name="Shenoy N."/>
            <person name="Stanke M."/>
            <person name="Ter-Hovhannisyan V."/>
            <person name="Tunlid A."/>
            <person name="Velagapudi R."/>
            <person name="Vision T.J."/>
            <person name="Zeng Q."/>
            <person name="Zolan M.E."/>
            <person name="Pukkila P.J."/>
        </authorList>
    </citation>
    <scope>NUCLEOTIDE SEQUENCE [LARGE SCALE GENOMIC DNA]</scope>
    <source>
        <strain evidence="6">Okayama-7 / 130 / ATCC MYA-4618 / FGSC 9003</strain>
    </source>
</reference>
<feature type="domain" description="DNA replication factor Cdt1 C-terminal" evidence="4">
    <location>
        <begin position="375"/>
        <end position="494"/>
    </location>
</feature>
<comment type="caution">
    <text evidence="5">The sequence shown here is derived from an EMBL/GenBank/DDBJ whole genome shotgun (WGS) entry which is preliminary data.</text>
</comment>
<dbReference type="InParanoid" id="A8NXZ2"/>
<feature type="compositionally biased region" description="Polar residues" evidence="3">
    <location>
        <begin position="505"/>
        <end position="514"/>
    </location>
</feature>
<evidence type="ECO:0000259" key="4">
    <source>
        <dbReference type="Pfam" id="PF16679"/>
    </source>
</evidence>
<evidence type="ECO:0000256" key="3">
    <source>
        <dbReference type="SAM" id="MobiDB-lite"/>
    </source>
</evidence>
<keyword evidence="6" id="KW-1185">Reference proteome</keyword>
<proteinExistence type="inferred from homology"/>
<evidence type="ECO:0000256" key="1">
    <source>
        <dbReference type="ARBA" id="ARBA00008356"/>
    </source>
</evidence>
<feature type="region of interest" description="Disordered" evidence="3">
    <location>
        <begin position="1"/>
        <end position="49"/>
    </location>
</feature>
<dbReference type="OMA" id="DWQRGAM"/>
<sequence>MSSLYTSLNVSPKKKRALSSDDESTTTPKKLRTAPLTPKSITRSKTQKCKPELPTHLSRLLRIQNAVQQALAHALATCAISPSSDSGRVLNVLNHISLKTYAGLTTSFQLDDLKRLCWLWEWDGEPLNKSDQLPVAKPEEDNPFLEAPPPSVDWTRGSQGFVLSLGSHYSKVDRKRIPAYGLGIEVEIDLDKDMGGGMAAVARWTAAGETRRAEFLKKLERWVEIHSEDASTPPIPLADLPALPATTKPSALTRTLASQSPKSGAAAQKFPIIPSSPSRSPTKKPTKDFANAVPFPMLTSRSSSPTKVGRLLFPQTPSRRLHLASSTDNPNPQTPSSSVASPAPSSSVPSTPVHRSEGESTSIPQTPTSSRRQALYERVRLRSLSKSPTKTPTLDRYEGSGTPNAMMKLTQEALRRRCILARLTEVAESVWMFFSSSAPSGSMTPSSRKRRMMPMSEVAAAIIKSSAVPISVAEANESLNMLVQLCPFFLKKVVITGKDWLEMPSTSSNGSTRTIGLGSPSKRDAIHASPSKRSTMDSAQELLTRSPRSVKREAGGLREVREIIRKELELDE</sequence>
<dbReference type="OrthoDB" id="3366139at2759"/>
<feature type="compositionally biased region" description="Polar residues" evidence="3">
    <location>
        <begin position="531"/>
        <end position="547"/>
    </location>
</feature>
<dbReference type="STRING" id="240176.A8NXZ2"/>
<dbReference type="RefSeq" id="XP_001837310.1">
    <property type="nucleotide sequence ID" value="XM_001837258.1"/>
</dbReference>
<dbReference type="Proteomes" id="UP000001861">
    <property type="component" value="Unassembled WGS sequence"/>
</dbReference>
<dbReference type="Pfam" id="PF16679">
    <property type="entry name" value="CDT1_C"/>
    <property type="match status" value="1"/>
</dbReference>
<dbReference type="KEGG" id="cci:CC1G_00446"/>
<dbReference type="eggNOG" id="ENOG502S7XS">
    <property type="taxonomic scope" value="Eukaryota"/>
</dbReference>
<feature type="region of interest" description="Disordered" evidence="3">
    <location>
        <begin position="255"/>
        <end position="403"/>
    </location>
</feature>
<evidence type="ECO:0000256" key="2">
    <source>
        <dbReference type="ARBA" id="ARBA00023306"/>
    </source>
</evidence>
<keyword evidence="2" id="KW-0131">Cell cycle</keyword>
<dbReference type="VEuPathDB" id="FungiDB:CC1G_00446"/>
<feature type="region of interest" description="Disordered" evidence="3">
    <location>
        <begin position="505"/>
        <end position="554"/>
    </location>
</feature>
<accession>A8NXZ2</accession>
<evidence type="ECO:0000313" key="6">
    <source>
        <dbReference type="Proteomes" id="UP000001861"/>
    </source>
</evidence>
<feature type="compositionally biased region" description="Polar residues" evidence="3">
    <location>
        <begin position="359"/>
        <end position="372"/>
    </location>
</feature>
<dbReference type="AlphaFoldDB" id="A8NXZ2"/>
<dbReference type="InterPro" id="IPR038090">
    <property type="entry name" value="Cdt1_C_WH_dom_sf"/>
</dbReference>
<comment type="similarity">
    <text evidence="1">Belongs to the Cdt1 family.</text>
</comment>
<dbReference type="Gene3D" id="1.10.10.1420">
    <property type="entry name" value="DNA replication factor Cdt1, C-terminal WH domain"/>
    <property type="match status" value="1"/>
</dbReference>
<name>A8NXZ2_COPC7</name>
<feature type="compositionally biased region" description="Low complexity" evidence="3">
    <location>
        <begin position="334"/>
        <end position="353"/>
    </location>
</feature>
<feature type="compositionally biased region" description="Low complexity" evidence="3">
    <location>
        <begin position="269"/>
        <end position="280"/>
    </location>
</feature>
<feature type="compositionally biased region" description="Polar residues" evidence="3">
    <location>
        <begin position="1"/>
        <end position="10"/>
    </location>
</feature>
<protein>
    <recommendedName>
        <fullName evidence="4">DNA replication factor Cdt1 C-terminal domain-containing protein</fullName>
    </recommendedName>
</protein>
<dbReference type="GeneID" id="6013867"/>